<feature type="compositionally biased region" description="Low complexity" evidence="9">
    <location>
        <begin position="26"/>
        <end position="65"/>
    </location>
</feature>
<evidence type="ECO:0000256" key="8">
    <source>
        <dbReference type="ARBA" id="ARBA00023180"/>
    </source>
</evidence>
<evidence type="ECO:0000256" key="2">
    <source>
        <dbReference type="ARBA" id="ARBA00009592"/>
    </source>
</evidence>
<name>A0AAD3S7M8_NEPGR</name>
<evidence type="ECO:0000313" key="11">
    <source>
        <dbReference type="EMBL" id="GMH05522.1"/>
    </source>
</evidence>
<dbReference type="SUPFAM" id="SSF52058">
    <property type="entry name" value="L domain-like"/>
    <property type="match status" value="1"/>
</dbReference>
<comment type="similarity">
    <text evidence="2">Belongs to the RLP family.</text>
</comment>
<evidence type="ECO:0000256" key="5">
    <source>
        <dbReference type="ARBA" id="ARBA00022737"/>
    </source>
</evidence>
<keyword evidence="10" id="KW-0732">Signal</keyword>
<keyword evidence="5" id="KW-0677">Repeat</keyword>
<proteinExistence type="inferred from homology"/>
<feature type="region of interest" description="Disordered" evidence="9">
    <location>
        <begin position="26"/>
        <end position="67"/>
    </location>
</feature>
<keyword evidence="6" id="KW-1133">Transmembrane helix</keyword>
<evidence type="ECO:0000256" key="3">
    <source>
        <dbReference type="ARBA" id="ARBA00022614"/>
    </source>
</evidence>
<evidence type="ECO:0000256" key="6">
    <source>
        <dbReference type="ARBA" id="ARBA00022989"/>
    </source>
</evidence>
<keyword evidence="3" id="KW-0433">Leucine-rich repeat</keyword>
<evidence type="ECO:0000256" key="1">
    <source>
        <dbReference type="ARBA" id="ARBA00004167"/>
    </source>
</evidence>
<evidence type="ECO:0000256" key="7">
    <source>
        <dbReference type="ARBA" id="ARBA00023136"/>
    </source>
</evidence>
<dbReference type="Pfam" id="PF13855">
    <property type="entry name" value="LRR_8"/>
    <property type="match status" value="1"/>
</dbReference>
<keyword evidence="12" id="KW-1185">Reference proteome</keyword>
<sequence>MELGSTFLPFLLHIVLFTSSSTSSLLRSPISTAKPPSSSTPSPASTPAPTSLPRTPSSPTSSSSTLDPKQLRALQSLSLPTSIDPCSNPPALHNATLCDRSKPFRHLLSLRLINCSDEVSLSVTALKSLSTLQDLQFINCPVAPVRFPLDLASNLHSFTCIKSLRKLTGVWLSRLQNLTDLTVSGVTVNASGPSIILGNLKKLKSVTISHTNLSGYLPKSWHSNITYIDLSGNGLEGKIPSSITRLENLLSLNLSSNKLSGEIPTSIGDLLELRNLSLSSNSLSGLIPDSMSAIPTLEHIDLSSNQLNGSIPKFITDMKELKYLILEKNNFQGVMPFNGSFIKRLVVFKIGDNSNLCYNHSNISSKMKLGIAPCDKNGFPLSPPAKTDTAPSSGSGDDSDDNDSSGDETIQNDKSHHGPNKTTITLAFTLGHPLHEPHQLLASPRTKAIPDVVEADGISHNNILQQYLEMNLAISWHSPHTPRFSATLMVLPGVKLDRPNAMADSSLWP</sequence>
<dbReference type="Gene3D" id="3.80.10.10">
    <property type="entry name" value="Ribonuclease Inhibitor"/>
    <property type="match status" value="1"/>
</dbReference>
<keyword evidence="8" id="KW-0325">Glycoprotein</keyword>
<dbReference type="AlphaFoldDB" id="A0AAD3S7M8"/>
<accession>A0AAD3S7M8</accession>
<keyword evidence="7" id="KW-0472">Membrane</keyword>
<dbReference type="Proteomes" id="UP001279734">
    <property type="component" value="Unassembled WGS sequence"/>
</dbReference>
<feature type="signal peptide" evidence="10">
    <location>
        <begin position="1"/>
        <end position="22"/>
    </location>
</feature>
<gene>
    <name evidence="11" type="ORF">Nepgr_007362</name>
</gene>
<organism evidence="11 12">
    <name type="scientific">Nepenthes gracilis</name>
    <name type="common">Slender pitcher plant</name>
    <dbReference type="NCBI Taxonomy" id="150966"/>
    <lineage>
        <taxon>Eukaryota</taxon>
        <taxon>Viridiplantae</taxon>
        <taxon>Streptophyta</taxon>
        <taxon>Embryophyta</taxon>
        <taxon>Tracheophyta</taxon>
        <taxon>Spermatophyta</taxon>
        <taxon>Magnoliopsida</taxon>
        <taxon>eudicotyledons</taxon>
        <taxon>Gunneridae</taxon>
        <taxon>Pentapetalae</taxon>
        <taxon>Caryophyllales</taxon>
        <taxon>Nepenthaceae</taxon>
        <taxon>Nepenthes</taxon>
    </lineage>
</organism>
<feature type="compositionally biased region" description="Acidic residues" evidence="9">
    <location>
        <begin position="397"/>
        <end position="406"/>
    </location>
</feature>
<feature type="chain" id="PRO_5042161209" evidence="10">
    <location>
        <begin position="23"/>
        <end position="509"/>
    </location>
</feature>
<evidence type="ECO:0000313" key="12">
    <source>
        <dbReference type="Proteomes" id="UP001279734"/>
    </source>
</evidence>
<protein>
    <submittedName>
        <fullName evidence="11">Uncharacterized protein</fullName>
    </submittedName>
</protein>
<keyword evidence="4" id="KW-0812">Transmembrane</keyword>
<dbReference type="FunFam" id="3.80.10.10:FF:000111">
    <property type="entry name" value="LRR receptor-like serine/threonine-protein kinase ERECTA"/>
    <property type="match status" value="1"/>
</dbReference>
<dbReference type="Pfam" id="PF00560">
    <property type="entry name" value="LRR_1"/>
    <property type="match status" value="2"/>
</dbReference>
<evidence type="ECO:0000256" key="10">
    <source>
        <dbReference type="SAM" id="SignalP"/>
    </source>
</evidence>
<dbReference type="PANTHER" id="PTHR48064">
    <property type="entry name" value="OS01G0750400 PROTEIN"/>
    <property type="match status" value="1"/>
</dbReference>
<dbReference type="PANTHER" id="PTHR48064:SF1">
    <property type="entry name" value="RECEPTOR-LIKE PROTEIN 51-RELATED"/>
    <property type="match status" value="1"/>
</dbReference>
<comment type="subcellular location">
    <subcellularLocation>
        <location evidence="1">Membrane</location>
        <topology evidence="1">Single-pass membrane protein</topology>
    </subcellularLocation>
</comment>
<feature type="region of interest" description="Disordered" evidence="9">
    <location>
        <begin position="380"/>
        <end position="421"/>
    </location>
</feature>
<dbReference type="InterPro" id="IPR032675">
    <property type="entry name" value="LRR_dom_sf"/>
</dbReference>
<reference evidence="11" key="1">
    <citation type="submission" date="2023-05" db="EMBL/GenBank/DDBJ databases">
        <title>Nepenthes gracilis genome sequencing.</title>
        <authorList>
            <person name="Fukushima K."/>
        </authorList>
    </citation>
    <scope>NUCLEOTIDE SEQUENCE</scope>
    <source>
        <strain evidence="11">SING2019-196</strain>
    </source>
</reference>
<evidence type="ECO:0000256" key="4">
    <source>
        <dbReference type="ARBA" id="ARBA00022692"/>
    </source>
</evidence>
<dbReference type="GO" id="GO:0016020">
    <property type="term" value="C:membrane"/>
    <property type="evidence" value="ECO:0007669"/>
    <property type="project" value="UniProtKB-SubCell"/>
</dbReference>
<dbReference type="InterPro" id="IPR001611">
    <property type="entry name" value="Leu-rich_rpt"/>
</dbReference>
<comment type="caution">
    <text evidence="11">The sequence shown here is derived from an EMBL/GenBank/DDBJ whole genome shotgun (WGS) entry which is preliminary data.</text>
</comment>
<evidence type="ECO:0000256" key="9">
    <source>
        <dbReference type="SAM" id="MobiDB-lite"/>
    </source>
</evidence>
<dbReference type="EMBL" id="BSYO01000005">
    <property type="protein sequence ID" value="GMH05522.1"/>
    <property type="molecule type" value="Genomic_DNA"/>
</dbReference>
<dbReference type="InterPro" id="IPR053038">
    <property type="entry name" value="RLP_Defense"/>
</dbReference>